<evidence type="ECO:0000256" key="1">
    <source>
        <dbReference type="ARBA" id="ARBA00004141"/>
    </source>
</evidence>
<keyword evidence="2 8" id="KW-0812">Transmembrane</keyword>
<feature type="transmembrane region" description="Helical" evidence="9">
    <location>
        <begin position="565"/>
        <end position="584"/>
    </location>
</feature>
<dbReference type="PROSITE" id="PS50262">
    <property type="entry name" value="G_PROTEIN_RECEP_F1_2"/>
    <property type="match status" value="2"/>
</dbReference>
<dbReference type="Gene3D" id="1.20.1070.10">
    <property type="entry name" value="Rhodopsin 7-helix transmembrane proteins"/>
    <property type="match status" value="2"/>
</dbReference>
<feature type="transmembrane region" description="Helical" evidence="9">
    <location>
        <begin position="88"/>
        <end position="109"/>
    </location>
</feature>
<dbReference type="PROSITE" id="PS00237">
    <property type="entry name" value="G_PROTEIN_RECEP_F1_1"/>
    <property type="match status" value="2"/>
</dbReference>
<accession>A0ABN8NTM5</accession>
<evidence type="ECO:0000256" key="2">
    <source>
        <dbReference type="ARBA" id="ARBA00022692"/>
    </source>
</evidence>
<feature type="transmembrane region" description="Helical" evidence="9">
    <location>
        <begin position="417"/>
        <end position="435"/>
    </location>
</feature>
<keyword evidence="12" id="KW-1185">Reference proteome</keyword>
<feature type="transmembrane region" description="Helical" evidence="9">
    <location>
        <begin position="373"/>
        <end position="397"/>
    </location>
</feature>
<sequence>IPLDLKIGLTSAYVVIFLVALFGNSVGFYVVVIKKESSSTSVTNLFIGNMAVADLLLTITIMPFSVAFLYHGITLWIGGTLGTITCKAFFYVMPVSISASVFTMMLISFDRFYAVFYPWKEKFFQKPKVLSAIIWISSFGLMTPYVLMFQTTEVQPGVYYCWQEWPWAPPNDTDFTETYKVLKSFHICLFVILYALPLSVTLFIYFLICRKLWLRKIPGNVTDSKLAAEKRLKRKVIRLLVITCVVFAVCWFPVYVNHYFSYVRSDQKHKLPIRVQMLFNWIAHANSALNPCLYILLNEKFRQKFQATLHNLLQFGSSKNNCSDTNAVVIPLDLKIGVTSAYAVIFFVALFGNSVGLYVVLKKFSSTSVTNLFIGNMAVADLLLTTTIMPYTVAFLYRGRLWIGGTLGSITCKGLHYVMPVFISATVFTMMLISFDRFYAVFYPLKGKLFRKPKVLSSTIWVLSFGLMTPYVLLFQTRERQPGVYYCFQEWPWAPPNDTDLSETYRVRKIFHICVFVIIYALPLTMTIIINCLICRKLWLRKIPGNVTDTNLAAEKRLKRKVTRLLVITCVVFAVCWFPVYVNHYFRFVRPDQSHKLPFKVQLLFYWIAHANSALNPCLYILLNKRYRKAFFATL</sequence>
<dbReference type="InterPro" id="IPR017452">
    <property type="entry name" value="GPCR_Rhodpsn_7TM"/>
</dbReference>
<feature type="domain" description="G-protein coupled receptors family 1 profile" evidence="10">
    <location>
        <begin position="352"/>
        <end position="620"/>
    </location>
</feature>
<reference evidence="11 12" key="1">
    <citation type="submission" date="2022-05" db="EMBL/GenBank/DDBJ databases">
        <authorList>
            <consortium name="Genoscope - CEA"/>
            <person name="William W."/>
        </authorList>
    </citation>
    <scope>NUCLEOTIDE SEQUENCE [LARGE SCALE GENOMIC DNA]</scope>
</reference>
<evidence type="ECO:0000259" key="10">
    <source>
        <dbReference type="PROSITE" id="PS50262"/>
    </source>
</evidence>
<dbReference type="Proteomes" id="UP001159405">
    <property type="component" value="Unassembled WGS sequence"/>
</dbReference>
<comment type="caution">
    <text evidence="11">The sequence shown here is derived from an EMBL/GenBank/DDBJ whole genome shotgun (WGS) entry which is preliminary data.</text>
</comment>
<evidence type="ECO:0000256" key="8">
    <source>
        <dbReference type="RuleBase" id="RU000688"/>
    </source>
</evidence>
<evidence type="ECO:0000313" key="12">
    <source>
        <dbReference type="Proteomes" id="UP001159405"/>
    </source>
</evidence>
<dbReference type="SMART" id="SM01381">
    <property type="entry name" value="7TM_GPCR_Srsx"/>
    <property type="match status" value="1"/>
</dbReference>
<dbReference type="PANTHER" id="PTHR45695">
    <property type="entry name" value="LEUCOKININ RECEPTOR-RELATED"/>
    <property type="match status" value="1"/>
</dbReference>
<evidence type="ECO:0000256" key="7">
    <source>
        <dbReference type="ARBA" id="ARBA00023224"/>
    </source>
</evidence>
<feature type="transmembrane region" description="Helical" evidence="9">
    <location>
        <begin position="236"/>
        <end position="256"/>
    </location>
</feature>
<feature type="transmembrane region" description="Helical" evidence="9">
    <location>
        <begin position="129"/>
        <end position="147"/>
    </location>
</feature>
<dbReference type="EMBL" id="CALNXK010000030">
    <property type="protein sequence ID" value="CAH3116880.1"/>
    <property type="molecule type" value="Genomic_DNA"/>
</dbReference>
<evidence type="ECO:0000256" key="4">
    <source>
        <dbReference type="ARBA" id="ARBA00023040"/>
    </source>
</evidence>
<name>A0ABN8NTM5_9CNID</name>
<keyword evidence="7 8" id="KW-0807">Transducer</keyword>
<gene>
    <name evidence="11" type="ORF">PLOB_00025449</name>
</gene>
<feature type="transmembrane region" description="Helical" evidence="9">
    <location>
        <begin position="45"/>
        <end position="68"/>
    </location>
</feature>
<comment type="subcellular location">
    <subcellularLocation>
        <location evidence="1">Membrane</location>
        <topology evidence="1">Multi-pass membrane protein</topology>
    </subcellularLocation>
</comment>
<evidence type="ECO:0000313" key="11">
    <source>
        <dbReference type="EMBL" id="CAH3116880.1"/>
    </source>
</evidence>
<keyword evidence="5 9" id="KW-0472">Membrane</keyword>
<evidence type="ECO:0000256" key="9">
    <source>
        <dbReference type="SAM" id="Phobius"/>
    </source>
</evidence>
<comment type="similarity">
    <text evidence="8">Belongs to the G-protein coupled receptor 1 family.</text>
</comment>
<organism evidence="11 12">
    <name type="scientific">Porites lobata</name>
    <dbReference type="NCBI Taxonomy" id="104759"/>
    <lineage>
        <taxon>Eukaryota</taxon>
        <taxon>Metazoa</taxon>
        <taxon>Cnidaria</taxon>
        <taxon>Anthozoa</taxon>
        <taxon>Hexacorallia</taxon>
        <taxon>Scleractinia</taxon>
        <taxon>Fungiina</taxon>
        <taxon>Poritidae</taxon>
        <taxon>Porites</taxon>
    </lineage>
</organism>
<keyword evidence="4 8" id="KW-0297">G-protein coupled receptor</keyword>
<feature type="transmembrane region" description="Helical" evidence="9">
    <location>
        <begin position="12"/>
        <end position="33"/>
    </location>
</feature>
<feature type="transmembrane region" description="Helical" evidence="9">
    <location>
        <begin position="184"/>
        <end position="208"/>
    </location>
</feature>
<protein>
    <recommendedName>
        <fullName evidence="10">G-protein coupled receptors family 1 profile domain-containing protein</fullName>
    </recommendedName>
</protein>
<proteinExistence type="inferred from homology"/>
<dbReference type="Pfam" id="PF00001">
    <property type="entry name" value="7tm_1"/>
    <property type="match status" value="2"/>
</dbReference>
<dbReference type="PRINTS" id="PR00237">
    <property type="entry name" value="GPCRRHODOPSN"/>
</dbReference>
<dbReference type="SUPFAM" id="SSF81321">
    <property type="entry name" value="Family A G protein-coupled receptor-like"/>
    <property type="match status" value="2"/>
</dbReference>
<evidence type="ECO:0000256" key="6">
    <source>
        <dbReference type="ARBA" id="ARBA00023170"/>
    </source>
</evidence>
<feature type="non-terminal residue" evidence="11">
    <location>
        <position position="635"/>
    </location>
</feature>
<dbReference type="InterPro" id="IPR000276">
    <property type="entry name" value="GPCR_Rhodpsn"/>
</dbReference>
<keyword evidence="3 9" id="KW-1133">Transmembrane helix</keyword>
<feature type="domain" description="G-protein coupled receptors family 1 profile" evidence="10">
    <location>
        <begin position="23"/>
        <end position="294"/>
    </location>
</feature>
<feature type="transmembrane region" description="Helical" evidence="9">
    <location>
        <begin position="510"/>
        <end position="534"/>
    </location>
</feature>
<evidence type="ECO:0000256" key="5">
    <source>
        <dbReference type="ARBA" id="ARBA00023136"/>
    </source>
</evidence>
<evidence type="ECO:0000256" key="3">
    <source>
        <dbReference type="ARBA" id="ARBA00022989"/>
    </source>
</evidence>
<keyword evidence="6 8" id="KW-0675">Receptor</keyword>
<feature type="transmembrane region" description="Helical" evidence="9">
    <location>
        <begin position="604"/>
        <end position="623"/>
    </location>
</feature>
<feature type="non-terminal residue" evidence="11">
    <location>
        <position position="1"/>
    </location>
</feature>
<feature type="transmembrane region" description="Helical" evidence="9">
    <location>
        <begin position="455"/>
        <end position="474"/>
    </location>
</feature>
<dbReference type="PANTHER" id="PTHR45695:SF9">
    <property type="entry name" value="LEUCOKININ RECEPTOR"/>
    <property type="match status" value="1"/>
</dbReference>
<feature type="transmembrane region" description="Helical" evidence="9">
    <location>
        <begin position="341"/>
        <end position="361"/>
    </location>
</feature>